<comment type="caution">
    <text evidence="1">The sequence shown here is derived from an EMBL/GenBank/DDBJ whole genome shotgun (WGS) entry which is preliminary data.</text>
</comment>
<organism evidence="1 2">
    <name type="scientific">Eumeta variegata</name>
    <name type="common">Bagworm moth</name>
    <name type="synonym">Eumeta japonica</name>
    <dbReference type="NCBI Taxonomy" id="151549"/>
    <lineage>
        <taxon>Eukaryota</taxon>
        <taxon>Metazoa</taxon>
        <taxon>Ecdysozoa</taxon>
        <taxon>Arthropoda</taxon>
        <taxon>Hexapoda</taxon>
        <taxon>Insecta</taxon>
        <taxon>Pterygota</taxon>
        <taxon>Neoptera</taxon>
        <taxon>Endopterygota</taxon>
        <taxon>Lepidoptera</taxon>
        <taxon>Glossata</taxon>
        <taxon>Ditrysia</taxon>
        <taxon>Tineoidea</taxon>
        <taxon>Psychidae</taxon>
        <taxon>Oiketicinae</taxon>
        <taxon>Eumeta</taxon>
    </lineage>
</organism>
<dbReference type="Proteomes" id="UP000299102">
    <property type="component" value="Unassembled WGS sequence"/>
</dbReference>
<proteinExistence type="predicted"/>
<sequence>MADRHLCTIVQPELLKRSFDIAISPSRFDVSARDHVSQLPHEQSSEDVFHLVTSQKAQYLHRLYREKKRAEVSNVSSQSFSLWPSLLSEECGRHLRPCAASHISAMQDLNLLKCR</sequence>
<reference evidence="1 2" key="1">
    <citation type="journal article" date="2019" name="Commun. Biol.">
        <title>The bagworm genome reveals a unique fibroin gene that provides high tensile strength.</title>
        <authorList>
            <person name="Kono N."/>
            <person name="Nakamura H."/>
            <person name="Ohtoshi R."/>
            <person name="Tomita M."/>
            <person name="Numata K."/>
            <person name="Arakawa K."/>
        </authorList>
    </citation>
    <scope>NUCLEOTIDE SEQUENCE [LARGE SCALE GENOMIC DNA]</scope>
</reference>
<evidence type="ECO:0000313" key="1">
    <source>
        <dbReference type="EMBL" id="GBP72519.1"/>
    </source>
</evidence>
<name>A0A4C1YCZ8_EUMVA</name>
<keyword evidence="2" id="KW-1185">Reference proteome</keyword>
<dbReference type="EMBL" id="BGZK01001148">
    <property type="protein sequence ID" value="GBP72519.1"/>
    <property type="molecule type" value="Genomic_DNA"/>
</dbReference>
<dbReference type="AlphaFoldDB" id="A0A4C1YCZ8"/>
<protein>
    <submittedName>
        <fullName evidence="1">Uncharacterized protein</fullName>
    </submittedName>
</protein>
<accession>A0A4C1YCZ8</accession>
<evidence type="ECO:0000313" key="2">
    <source>
        <dbReference type="Proteomes" id="UP000299102"/>
    </source>
</evidence>
<gene>
    <name evidence="1" type="ORF">EVAR_47097_1</name>
</gene>